<organism evidence="1 2">
    <name type="scientific">Melipona quadrifasciata</name>
    <dbReference type="NCBI Taxonomy" id="166423"/>
    <lineage>
        <taxon>Eukaryota</taxon>
        <taxon>Metazoa</taxon>
        <taxon>Ecdysozoa</taxon>
        <taxon>Arthropoda</taxon>
        <taxon>Hexapoda</taxon>
        <taxon>Insecta</taxon>
        <taxon>Pterygota</taxon>
        <taxon>Neoptera</taxon>
        <taxon>Endopterygota</taxon>
        <taxon>Hymenoptera</taxon>
        <taxon>Apocrita</taxon>
        <taxon>Aculeata</taxon>
        <taxon>Apoidea</taxon>
        <taxon>Anthophila</taxon>
        <taxon>Apidae</taxon>
        <taxon>Melipona</taxon>
    </lineage>
</organism>
<dbReference type="OrthoDB" id="7701171at2759"/>
<evidence type="ECO:0000313" key="1">
    <source>
        <dbReference type="EMBL" id="KOX77083.1"/>
    </source>
</evidence>
<proteinExistence type="predicted"/>
<reference evidence="1 2" key="1">
    <citation type="submission" date="2015-07" db="EMBL/GenBank/DDBJ databases">
        <title>The genome of Melipona quadrifasciata.</title>
        <authorList>
            <person name="Pan H."/>
            <person name="Kapheim K."/>
        </authorList>
    </citation>
    <scope>NUCLEOTIDE SEQUENCE [LARGE SCALE GENOMIC DNA]</scope>
    <source>
        <strain evidence="1">0111107301</strain>
        <tissue evidence="1">Whole body</tissue>
    </source>
</reference>
<dbReference type="EMBL" id="KQ435736">
    <property type="protein sequence ID" value="KOX77083.1"/>
    <property type="molecule type" value="Genomic_DNA"/>
</dbReference>
<protein>
    <submittedName>
        <fullName evidence="1">Uncharacterized protein</fullName>
    </submittedName>
</protein>
<gene>
    <name evidence="1" type="ORF">WN51_10477</name>
</gene>
<keyword evidence="2" id="KW-1185">Reference proteome</keyword>
<accession>A0A0M9A6S0</accession>
<dbReference type="AlphaFoldDB" id="A0A0M9A6S0"/>
<sequence>MKLDVSDVLYDSSSVSSDSGTSQSSRVSHDFLSSIANSSILPSNANTWAATIFSGTRFGEKVSANGLNKFNHFESETRSQMTQRVPSAGFYDTIVEDHNYTMFSMYPPTSNLPDSWQSNKLDNMMYRQQLLLGSTNTGKIESFGFEIGTIKRRISQDLTRGQMIHTSKFKIETENRNCLTETEPNVQFLWLRQASIKSPRCGLKRRSWLLKRDGLKRDLKEGSAYGLHFKLVM</sequence>
<dbReference type="Proteomes" id="UP000053105">
    <property type="component" value="Unassembled WGS sequence"/>
</dbReference>
<name>A0A0M9A6S0_9HYME</name>
<evidence type="ECO:0000313" key="2">
    <source>
        <dbReference type="Proteomes" id="UP000053105"/>
    </source>
</evidence>